<comment type="caution">
    <text evidence="6">The sequence shown here is derived from an EMBL/GenBank/DDBJ whole genome shotgun (WGS) entry which is preliminary data.</text>
</comment>
<keyword evidence="7" id="KW-1185">Reference proteome</keyword>
<evidence type="ECO:0000256" key="1">
    <source>
        <dbReference type="ARBA" id="ARBA00010171"/>
    </source>
</evidence>
<accession>A0A8S4F1Q5</accession>
<dbReference type="Proteomes" id="UP000653454">
    <property type="component" value="Unassembled WGS sequence"/>
</dbReference>
<name>A0A8S4F1Q5_PLUXY</name>
<evidence type="ECO:0000313" key="6">
    <source>
        <dbReference type="EMBL" id="CAG9122334.1"/>
    </source>
</evidence>
<reference evidence="6" key="1">
    <citation type="submission" date="2020-11" db="EMBL/GenBank/DDBJ databases">
        <authorList>
            <person name="Whiteford S."/>
        </authorList>
    </citation>
    <scope>NUCLEOTIDE SEQUENCE</scope>
</reference>
<organism evidence="6 7">
    <name type="scientific">Plutella xylostella</name>
    <name type="common">Diamondback moth</name>
    <name type="synonym">Plutella maculipennis</name>
    <dbReference type="NCBI Taxonomy" id="51655"/>
    <lineage>
        <taxon>Eukaryota</taxon>
        <taxon>Metazoa</taxon>
        <taxon>Ecdysozoa</taxon>
        <taxon>Arthropoda</taxon>
        <taxon>Hexapoda</taxon>
        <taxon>Insecta</taxon>
        <taxon>Pterygota</taxon>
        <taxon>Neoptera</taxon>
        <taxon>Endopterygota</taxon>
        <taxon>Lepidoptera</taxon>
        <taxon>Glossata</taxon>
        <taxon>Ditrysia</taxon>
        <taxon>Yponomeutoidea</taxon>
        <taxon>Plutellidae</taxon>
        <taxon>Plutella</taxon>
    </lineage>
</organism>
<dbReference type="GO" id="GO:0016887">
    <property type="term" value="F:ATP hydrolysis activity"/>
    <property type="evidence" value="ECO:0007669"/>
    <property type="project" value="InterPro"/>
</dbReference>
<keyword evidence="3 4" id="KW-0175">Coiled coil</keyword>
<dbReference type="GO" id="GO:0005634">
    <property type="term" value="C:nucleus"/>
    <property type="evidence" value="ECO:0007669"/>
    <property type="project" value="TreeGrafter"/>
</dbReference>
<gene>
    <name evidence="6" type="ORF">PLXY2_LOCUS7586</name>
</gene>
<evidence type="ECO:0000259" key="5">
    <source>
        <dbReference type="Pfam" id="PF13476"/>
    </source>
</evidence>
<comment type="similarity">
    <text evidence="1">Belongs to the SMC family. SMC5 subfamily.</text>
</comment>
<feature type="coiled-coil region" evidence="4">
    <location>
        <begin position="199"/>
        <end position="232"/>
    </location>
</feature>
<dbReference type="EMBL" id="CAJHNJ030000026">
    <property type="protein sequence ID" value="CAG9122334.1"/>
    <property type="molecule type" value="Genomic_DNA"/>
</dbReference>
<dbReference type="PANTHER" id="PTHR45916">
    <property type="entry name" value="STRUCTURAL MAINTENANCE OF CHROMOSOMES PROTEIN 5"/>
    <property type="match status" value="1"/>
</dbReference>
<dbReference type="AlphaFoldDB" id="A0A8S4F1Q5"/>
<dbReference type="InterPro" id="IPR038729">
    <property type="entry name" value="Rad50/SbcC_AAA"/>
</dbReference>
<dbReference type="SUPFAM" id="SSF52540">
    <property type="entry name" value="P-loop containing nucleoside triphosphate hydrolases"/>
    <property type="match status" value="1"/>
</dbReference>
<dbReference type="GO" id="GO:0000724">
    <property type="term" value="P:double-strand break repair via homologous recombination"/>
    <property type="evidence" value="ECO:0007669"/>
    <property type="project" value="TreeGrafter"/>
</dbReference>
<dbReference type="Gene3D" id="3.40.50.300">
    <property type="entry name" value="P-loop containing nucleotide triphosphate hydrolases"/>
    <property type="match status" value="1"/>
</dbReference>
<sequence length="823" mass="94883">MSKVINTEGYKPGSIYRVALENFVTYRQVELFPGRSLNLIIGPNGTGKSTFVCAIVLGLCGKTSVIGRAKKISEYVRSGCQQASIEIELYREAGKRNVIITRTFNLECASTWSIDHKSVREKQVQELITGMNIEVDNLCQMLPQDRVQDFSKMDPQQLLRSTLSAVGGQESVSQLDELIETRQKQRNIGTKLTSNTQLLQEQIRLNERLKLQIDAMQQRKEIEQKIELCEKKKLWLEYQDLREKVIEYTNDKKEGVKLVNSHKSKVEPLEKVMEMAKRSISQLEQQKLAASRETLKIKDKVKETLESIKTQQYRIKEIESSLQEKIERHRNRQREIDEAKVKLDKLVTDKNKLVETVGDETKVKLDLDELKNPLRNTNLAIDRLKKNKGEVQYDLETNVSPQIRLYQNKIRQLQDVGEKRLAVLRESSEDAYKAVTWLRQNRDMFEDEVYEPMVLEINFTDQKFARYLENTVANRDLLAFTFTNSRDMNLFMRTVRSELKLKRVNAVCSSQGGTMQPPKSIDQLSYLGFYTYLVDTITAPDPILRYLCKQYNIHRIPIGNEHTYNNSGKVPPNITYFFTENHRFVVRVSSYSGVKSSSTIEIQPAKLMTNSMDVEKLNSFNTQLARFEQTATEHAAKLKEFDKKIALLEQDYNAFVLKRKKIMDGVEKVKTITTQIRLQQSSIRGLQSEPALDIEDERGRAARKHKDSVQKQCRLHGELKDLVAKLHRADVSMFQMKLELSRNAIVQQESELRELKHELRNTQVNNISIPSTDRKTCTTSQSLPSRTLGAKYVASKNDNNIGVLPTIKTLIMFPATSEIHVMR</sequence>
<evidence type="ECO:0000313" key="7">
    <source>
        <dbReference type="Proteomes" id="UP000653454"/>
    </source>
</evidence>
<evidence type="ECO:0000256" key="3">
    <source>
        <dbReference type="ARBA" id="ARBA00023054"/>
    </source>
</evidence>
<evidence type="ECO:0000256" key="4">
    <source>
        <dbReference type="SAM" id="Coils"/>
    </source>
</evidence>
<feature type="coiled-coil region" evidence="4">
    <location>
        <begin position="266"/>
        <end position="387"/>
    </location>
</feature>
<dbReference type="Pfam" id="PF13476">
    <property type="entry name" value="AAA_23"/>
    <property type="match status" value="1"/>
</dbReference>
<evidence type="ECO:0000256" key="2">
    <source>
        <dbReference type="ARBA" id="ARBA00018687"/>
    </source>
</evidence>
<protein>
    <recommendedName>
        <fullName evidence="2">Structural maintenance of chromosomes protein 5</fullName>
    </recommendedName>
</protein>
<proteinExistence type="inferred from homology"/>
<dbReference type="GO" id="GO:0003697">
    <property type="term" value="F:single-stranded DNA binding"/>
    <property type="evidence" value="ECO:0007669"/>
    <property type="project" value="TreeGrafter"/>
</dbReference>
<dbReference type="GO" id="GO:0030915">
    <property type="term" value="C:Smc5-Smc6 complex"/>
    <property type="evidence" value="ECO:0007669"/>
    <property type="project" value="TreeGrafter"/>
</dbReference>
<dbReference type="PANTHER" id="PTHR45916:SF1">
    <property type="entry name" value="STRUCTURAL MAINTENANCE OF CHROMOSOMES PROTEIN 5"/>
    <property type="match status" value="1"/>
</dbReference>
<feature type="domain" description="Rad50/SbcC-type AAA" evidence="5">
    <location>
        <begin position="17"/>
        <end position="232"/>
    </location>
</feature>
<dbReference type="InterPro" id="IPR027417">
    <property type="entry name" value="P-loop_NTPase"/>
</dbReference>
<feature type="coiled-coil region" evidence="4">
    <location>
        <begin position="738"/>
        <end position="765"/>
    </location>
</feature>